<accession>A0ABY3R4F5</accession>
<dbReference type="RefSeq" id="WP_231317807.1">
    <property type="nucleotide sequence ID" value="NZ_CP088156.1"/>
</dbReference>
<name>A0ABY3R4F5_9BRAD</name>
<organism evidence="2 3">
    <name type="scientific">Bradyrhizobium ontarionense</name>
    <dbReference type="NCBI Taxonomy" id="2898149"/>
    <lineage>
        <taxon>Bacteria</taxon>
        <taxon>Pseudomonadati</taxon>
        <taxon>Pseudomonadota</taxon>
        <taxon>Alphaproteobacteria</taxon>
        <taxon>Hyphomicrobiales</taxon>
        <taxon>Nitrobacteraceae</taxon>
        <taxon>Bradyrhizobium</taxon>
    </lineage>
</organism>
<keyword evidence="3" id="KW-1185">Reference proteome</keyword>
<dbReference type="Pfam" id="PF09832">
    <property type="entry name" value="DUF2059"/>
    <property type="match status" value="1"/>
</dbReference>
<proteinExistence type="predicted"/>
<evidence type="ECO:0000313" key="2">
    <source>
        <dbReference type="EMBL" id="UFZ02014.1"/>
    </source>
</evidence>
<feature type="domain" description="DUF2059" evidence="1">
    <location>
        <begin position="60"/>
        <end position="117"/>
    </location>
</feature>
<dbReference type="EMBL" id="CP088156">
    <property type="protein sequence ID" value="UFZ02014.1"/>
    <property type="molecule type" value="Genomic_DNA"/>
</dbReference>
<protein>
    <submittedName>
        <fullName evidence="2">DUF2059 domain-containing protein</fullName>
    </submittedName>
</protein>
<dbReference type="InterPro" id="IPR018637">
    <property type="entry name" value="DUF2059"/>
</dbReference>
<sequence>MAAAKELVSVMHMNDQATALLPIVLKNLRPTIVQGRAEVALQYDALIPKFTQAFQGRVSEFSDAIAVVYARNFSADDLRTMAEFYRSPTGQRVLQKLPSVTQESSIAGQKFGQALGEEIRKQMVDELRKKGLDL</sequence>
<evidence type="ECO:0000313" key="3">
    <source>
        <dbReference type="Proteomes" id="UP001431010"/>
    </source>
</evidence>
<reference evidence="2" key="1">
    <citation type="journal article" date="2024" name="Antonie Van Leeuwenhoek">
        <title>Bradyrhizobium ontarionense sp. nov., a novel bacterial symbiont isolated from Aeschynomene indica (Indian jointvetch), harbours photosynthesis, nitrogen fixation and nitrous oxide (N2O) reductase genes.</title>
        <authorList>
            <person name="Bromfield E.S.P."/>
            <person name="Cloutier S."/>
        </authorList>
    </citation>
    <scope>NUCLEOTIDE SEQUENCE</scope>
    <source>
        <strain evidence="2">A19</strain>
    </source>
</reference>
<evidence type="ECO:0000259" key="1">
    <source>
        <dbReference type="Pfam" id="PF09832"/>
    </source>
</evidence>
<dbReference type="Proteomes" id="UP001431010">
    <property type="component" value="Chromosome"/>
</dbReference>
<gene>
    <name evidence="2" type="ORF">LQG66_22195</name>
</gene>